<keyword evidence="1" id="KW-1133">Transmembrane helix</keyword>
<dbReference type="Proteomes" id="UP000294689">
    <property type="component" value="Unassembled WGS sequence"/>
</dbReference>
<dbReference type="OrthoDB" id="1122215at2"/>
<comment type="caution">
    <text evidence="2">The sequence shown here is derived from an EMBL/GenBank/DDBJ whole genome shotgun (WGS) entry which is preliminary data.</text>
</comment>
<reference evidence="2 3" key="1">
    <citation type="submission" date="2019-03" db="EMBL/GenBank/DDBJ databases">
        <title>Genomic Encyclopedia of Archaeal and Bacterial Type Strains, Phase II (KMG-II): from individual species to whole genera.</title>
        <authorList>
            <person name="Goeker M."/>
        </authorList>
    </citation>
    <scope>NUCLEOTIDE SEQUENCE [LARGE SCALE GENOMIC DNA]</scope>
    <source>
        <strain evidence="2 3">DSM 28135</strain>
    </source>
</reference>
<organism evidence="2 3">
    <name type="scientific">Gelidibacter sediminis</name>
    <dbReference type="NCBI Taxonomy" id="1608710"/>
    <lineage>
        <taxon>Bacteria</taxon>
        <taxon>Pseudomonadati</taxon>
        <taxon>Bacteroidota</taxon>
        <taxon>Flavobacteriia</taxon>
        <taxon>Flavobacteriales</taxon>
        <taxon>Flavobacteriaceae</taxon>
        <taxon>Gelidibacter</taxon>
    </lineage>
</organism>
<accession>A0A4V6Q4Q2</accession>
<keyword evidence="1" id="KW-0812">Transmembrane</keyword>
<sequence>MKKWNFTIKNNPKEISKKIESSLKSVNGLVFNMNHDKNKSITFKMRKRILYAWYLFYINSIVVNGKLSKTDIENETDIEISFNQHFLWKSVIFTDIIMGLGVLIAVILGETSSVYLYLIGILILAVGIILWIRIQKKYERNIQEYKTLISGILEL</sequence>
<proteinExistence type="predicted"/>
<name>A0A4V6Q4Q2_9FLAO</name>
<dbReference type="RefSeq" id="WP_133756952.1">
    <property type="nucleotide sequence ID" value="NZ_SOBW01000007.1"/>
</dbReference>
<keyword evidence="1" id="KW-0472">Membrane</keyword>
<protein>
    <submittedName>
        <fullName evidence="2">Uncharacterized protein</fullName>
    </submittedName>
</protein>
<feature type="transmembrane region" description="Helical" evidence="1">
    <location>
        <begin position="86"/>
        <end position="108"/>
    </location>
</feature>
<evidence type="ECO:0000313" key="2">
    <source>
        <dbReference type="EMBL" id="TDU43496.1"/>
    </source>
</evidence>
<gene>
    <name evidence="2" type="ORF">BXY82_0908</name>
</gene>
<keyword evidence="3" id="KW-1185">Reference proteome</keyword>
<dbReference type="EMBL" id="SOBW01000007">
    <property type="protein sequence ID" value="TDU43496.1"/>
    <property type="molecule type" value="Genomic_DNA"/>
</dbReference>
<dbReference type="AlphaFoldDB" id="A0A4V6Q4Q2"/>
<feature type="transmembrane region" description="Helical" evidence="1">
    <location>
        <begin position="114"/>
        <end position="132"/>
    </location>
</feature>
<evidence type="ECO:0000313" key="3">
    <source>
        <dbReference type="Proteomes" id="UP000294689"/>
    </source>
</evidence>
<evidence type="ECO:0000256" key="1">
    <source>
        <dbReference type="SAM" id="Phobius"/>
    </source>
</evidence>